<reference evidence="2" key="1">
    <citation type="submission" date="2021-06" db="EMBL/GenBank/DDBJ databases">
        <authorList>
            <person name="Hodson N. C."/>
            <person name="Mongue J. A."/>
            <person name="Jaron S. K."/>
        </authorList>
    </citation>
    <scope>NUCLEOTIDE SEQUENCE</scope>
</reference>
<dbReference type="PANTHER" id="PTHR12604">
    <property type="entry name" value="KU AUTOANTIGEN DNA HELICASE"/>
    <property type="match status" value="1"/>
</dbReference>
<keyword evidence="3" id="KW-1185">Reference proteome</keyword>
<feature type="non-terminal residue" evidence="2">
    <location>
        <position position="248"/>
    </location>
</feature>
<dbReference type="InterPro" id="IPR006164">
    <property type="entry name" value="DNA_bd_Ku70/Ku80"/>
</dbReference>
<gene>
    <name evidence="2" type="ORF">AFUS01_LOCUS30396</name>
</gene>
<dbReference type="SMART" id="SM00559">
    <property type="entry name" value="Ku78"/>
    <property type="match status" value="1"/>
</dbReference>
<comment type="caution">
    <text evidence="2">The sequence shown here is derived from an EMBL/GenBank/DDBJ whole genome shotgun (WGS) entry which is preliminary data.</text>
</comment>
<dbReference type="GO" id="GO:0042162">
    <property type="term" value="F:telomeric DNA binding"/>
    <property type="evidence" value="ECO:0007669"/>
    <property type="project" value="TreeGrafter"/>
</dbReference>
<feature type="domain" description="Ku" evidence="1">
    <location>
        <begin position="1"/>
        <end position="116"/>
    </location>
</feature>
<dbReference type="GO" id="GO:0000723">
    <property type="term" value="P:telomere maintenance"/>
    <property type="evidence" value="ECO:0007669"/>
    <property type="project" value="TreeGrafter"/>
</dbReference>
<dbReference type="EMBL" id="CAJVCH010465551">
    <property type="protein sequence ID" value="CAG7819983.1"/>
    <property type="molecule type" value="Genomic_DNA"/>
</dbReference>
<feature type="non-terminal residue" evidence="2">
    <location>
        <position position="1"/>
    </location>
</feature>
<name>A0A8J2KN10_9HEXA</name>
<organism evidence="2 3">
    <name type="scientific">Allacma fusca</name>
    <dbReference type="NCBI Taxonomy" id="39272"/>
    <lineage>
        <taxon>Eukaryota</taxon>
        <taxon>Metazoa</taxon>
        <taxon>Ecdysozoa</taxon>
        <taxon>Arthropoda</taxon>
        <taxon>Hexapoda</taxon>
        <taxon>Collembola</taxon>
        <taxon>Symphypleona</taxon>
        <taxon>Sminthuridae</taxon>
        <taxon>Allacma</taxon>
    </lineage>
</organism>
<evidence type="ECO:0000259" key="1">
    <source>
        <dbReference type="SMART" id="SM00559"/>
    </source>
</evidence>
<evidence type="ECO:0000313" key="3">
    <source>
        <dbReference type="Proteomes" id="UP000708208"/>
    </source>
</evidence>
<dbReference type="Pfam" id="PF02735">
    <property type="entry name" value="Ku"/>
    <property type="match status" value="1"/>
</dbReference>
<dbReference type="GO" id="GO:0043564">
    <property type="term" value="C:Ku70:Ku80 complex"/>
    <property type="evidence" value="ECO:0007669"/>
    <property type="project" value="TreeGrafter"/>
</dbReference>
<evidence type="ECO:0000313" key="2">
    <source>
        <dbReference type="EMBL" id="CAG7819983.1"/>
    </source>
</evidence>
<protein>
    <recommendedName>
        <fullName evidence="1">Ku domain-containing protein</fullName>
    </recommendedName>
</protein>
<dbReference type="GO" id="GO:0006303">
    <property type="term" value="P:double-strand break repair via nonhomologous end joining"/>
    <property type="evidence" value="ECO:0007669"/>
    <property type="project" value="InterPro"/>
</dbReference>
<dbReference type="PANTHER" id="PTHR12604:SF4">
    <property type="entry name" value="X-RAY REPAIR CROSS-COMPLEMENTING PROTEIN 5"/>
    <property type="match status" value="1"/>
</dbReference>
<dbReference type="GO" id="GO:0003690">
    <property type="term" value="F:double-stranded DNA binding"/>
    <property type="evidence" value="ECO:0007669"/>
    <property type="project" value="TreeGrafter"/>
</dbReference>
<dbReference type="Proteomes" id="UP000708208">
    <property type="component" value="Unassembled WGS sequence"/>
</dbReference>
<dbReference type="OrthoDB" id="30826at2759"/>
<dbReference type="AlphaFoldDB" id="A0A8J2KN10"/>
<accession>A0A8J2KN10</accession>
<sequence>SVFTLDETTYETGDRCLQLLVFCPRENILPVYLVGQGTDIIFPEDGDEQAALKFDALMKSLVNTQTVAIVKKVRTKNAKLTLGVLSPDVERQGLIFTELCFADDISIPHFPLLIKETSAEEGTMTENDALIDELISLKSIDEFNPMYGPVDSKTRIFRDHVTQKIVSGEGKPRIQDNVDLFFNQVNFTEGLIKKIQNQFPLAIKKEAASDRPSGMQVFRKRVKNVDTATDKSDKKIKLDEVNEMKEEK</sequence>
<proteinExistence type="predicted"/>